<dbReference type="EMBL" id="JAWCUI010000077">
    <property type="protein sequence ID" value="KAL1889266.1"/>
    <property type="molecule type" value="Genomic_DNA"/>
</dbReference>
<evidence type="ECO:0000313" key="2">
    <source>
        <dbReference type="Proteomes" id="UP001583186"/>
    </source>
</evidence>
<sequence>MIFDIFSARGRSARNNGATKQKMLYFSDEEVDCTPAPQDRKPVRFRRRHPDRSDRRRSANADILESVGLPPTVSYNDMKSLQDGLCIDDILGRRSSCSVRFKTAFSAVGGNATQAARRASRWSKKVTGSKLQKKALRQSFQAPMFHDEKDLPRPQQMGGVWKSDSLPQLEEDSHFMQPGQWLRQRRAFSDATLVKNAH</sequence>
<proteinExistence type="predicted"/>
<evidence type="ECO:0000313" key="1">
    <source>
        <dbReference type="EMBL" id="KAL1889266.1"/>
    </source>
</evidence>
<dbReference type="Proteomes" id="UP001583186">
    <property type="component" value="Unassembled WGS sequence"/>
</dbReference>
<keyword evidence="2" id="KW-1185">Reference proteome</keyword>
<organism evidence="1 2">
    <name type="scientific">Sporothrix stenoceras</name>
    <dbReference type="NCBI Taxonomy" id="5173"/>
    <lineage>
        <taxon>Eukaryota</taxon>
        <taxon>Fungi</taxon>
        <taxon>Dikarya</taxon>
        <taxon>Ascomycota</taxon>
        <taxon>Pezizomycotina</taxon>
        <taxon>Sordariomycetes</taxon>
        <taxon>Sordariomycetidae</taxon>
        <taxon>Ophiostomatales</taxon>
        <taxon>Ophiostomataceae</taxon>
        <taxon>Sporothrix</taxon>
    </lineage>
</organism>
<protein>
    <submittedName>
        <fullName evidence="1">Uncharacterized protein</fullName>
    </submittedName>
</protein>
<accession>A0ABR3YLN5</accession>
<reference evidence="1 2" key="1">
    <citation type="journal article" date="2024" name="IMA Fungus">
        <title>IMA Genome - F19 : A genome assembly and annotation guide to empower mycologists, including annotated draft genome sequences of Ceratocystis pirilliformis, Diaporthe australafricana, Fusarium ophioides, Paecilomyces lecythidis, and Sporothrix stenoceras.</title>
        <authorList>
            <person name="Aylward J."/>
            <person name="Wilson A.M."/>
            <person name="Visagie C.M."/>
            <person name="Spraker J."/>
            <person name="Barnes I."/>
            <person name="Buitendag C."/>
            <person name="Ceriani C."/>
            <person name="Del Mar Angel L."/>
            <person name="du Plessis D."/>
            <person name="Fuchs T."/>
            <person name="Gasser K."/>
            <person name="Kramer D."/>
            <person name="Li W."/>
            <person name="Munsamy K."/>
            <person name="Piso A."/>
            <person name="Price J.L."/>
            <person name="Sonnekus B."/>
            <person name="Thomas C."/>
            <person name="van der Nest A."/>
            <person name="van Dijk A."/>
            <person name="van Heerden A."/>
            <person name="van Vuuren N."/>
            <person name="Yilmaz N."/>
            <person name="Duong T.A."/>
            <person name="van der Merwe N.A."/>
            <person name="Wingfield M.J."/>
            <person name="Wingfield B.D."/>
        </authorList>
    </citation>
    <scope>NUCLEOTIDE SEQUENCE [LARGE SCALE GENOMIC DNA]</scope>
    <source>
        <strain evidence="1 2">CMW 5346</strain>
    </source>
</reference>
<name>A0ABR3YLN5_9PEZI</name>
<gene>
    <name evidence="1" type="ORF">Sste5346_009021</name>
</gene>
<comment type="caution">
    <text evidence="1">The sequence shown here is derived from an EMBL/GenBank/DDBJ whole genome shotgun (WGS) entry which is preliminary data.</text>
</comment>